<dbReference type="EMBL" id="JBDKWZ010000011">
    <property type="protein sequence ID" value="MEN7549930.1"/>
    <property type="molecule type" value="Genomic_DNA"/>
</dbReference>
<evidence type="ECO:0000313" key="3">
    <source>
        <dbReference type="Proteomes" id="UP001403385"/>
    </source>
</evidence>
<evidence type="ECO:0000256" key="1">
    <source>
        <dbReference type="SAM" id="Phobius"/>
    </source>
</evidence>
<keyword evidence="1" id="KW-0472">Membrane</keyword>
<protein>
    <submittedName>
        <fullName evidence="2">Uncharacterized protein</fullName>
    </submittedName>
</protein>
<dbReference type="Proteomes" id="UP001403385">
    <property type="component" value="Unassembled WGS sequence"/>
</dbReference>
<reference evidence="2 3" key="1">
    <citation type="submission" date="2024-04" db="EMBL/GenBank/DDBJ databases">
        <title>Novel genus in family Flammeovirgaceae.</title>
        <authorList>
            <person name="Nguyen T.H."/>
            <person name="Vuong T.Q."/>
            <person name="Le H."/>
            <person name="Kim S.-G."/>
        </authorList>
    </citation>
    <scope>NUCLEOTIDE SEQUENCE [LARGE SCALE GENOMIC DNA]</scope>
    <source>
        <strain evidence="2 3">JCM 23209</strain>
    </source>
</reference>
<name>A0AAW9SBR5_9BACT</name>
<evidence type="ECO:0000313" key="2">
    <source>
        <dbReference type="EMBL" id="MEN7549930.1"/>
    </source>
</evidence>
<keyword evidence="1" id="KW-1133">Transmembrane helix</keyword>
<dbReference type="AlphaFoldDB" id="A0AAW9SBR5"/>
<feature type="transmembrane region" description="Helical" evidence="1">
    <location>
        <begin position="12"/>
        <end position="31"/>
    </location>
</feature>
<comment type="caution">
    <text evidence="2">The sequence shown here is derived from an EMBL/GenBank/DDBJ whole genome shotgun (WGS) entry which is preliminary data.</text>
</comment>
<organism evidence="2 3">
    <name type="scientific">Rapidithrix thailandica</name>
    <dbReference type="NCBI Taxonomy" id="413964"/>
    <lineage>
        <taxon>Bacteria</taxon>
        <taxon>Pseudomonadati</taxon>
        <taxon>Bacteroidota</taxon>
        <taxon>Cytophagia</taxon>
        <taxon>Cytophagales</taxon>
        <taxon>Flammeovirgaceae</taxon>
        <taxon>Rapidithrix</taxon>
    </lineage>
</organism>
<keyword evidence="1" id="KW-0812">Transmembrane</keyword>
<gene>
    <name evidence="2" type="ORF">AAG747_18540</name>
</gene>
<proteinExistence type="predicted"/>
<dbReference type="RefSeq" id="WP_346822709.1">
    <property type="nucleotide sequence ID" value="NZ_JBDKWZ010000011.1"/>
</dbReference>
<keyword evidence="3" id="KW-1185">Reference proteome</keyword>
<sequence length="151" mass="17925">MKEYLQIDSFYNIIILLGNIFSIWIGIKYYLGIFKEKFLIDKDGVSFKRIHIPWKDIEYFSIVEIRIFGTFFEEIHSLHELSIHQLPSNAQSKNYYLYIGKTHHQDKLSWLALSLGFGLPKPKEDHFIIPFTKETYEVISDFRSKQKSIAN</sequence>
<accession>A0AAW9SBR5</accession>